<reference evidence="12 13" key="1">
    <citation type="journal article" date="2016" name="Nat. Commun.">
        <title>Thousands of microbial genomes shed light on interconnected biogeochemical processes in an aquifer system.</title>
        <authorList>
            <person name="Anantharaman K."/>
            <person name="Brown C.T."/>
            <person name="Hug L.A."/>
            <person name="Sharon I."/>
            <person name="Castelle C.J."/>
            <person name="Probst A.J."/>
            <person name="Thomas B.C."/>
            <person name="Singh A."/>
            <person name="Wilkins M.J."/>
            <person name="Karaoz U."/>
            <person name="Brodie E.L."/>
            <person name="Williams K.H."/>
            <person name="Hubbard S.S."/>
            <person name="Banfield J.F."/>
        </authorList>
    </citation>
    <scope>NUCLEOTIDE SEQUENCE [LARGE SCALE GENOMIC DNA]</scope>
</reference>
<evidence type="ECO:0000256" key="9">
    <source>
        <dbReference type="ARBA" id="ARBA00023284"/>
    </source>
</evidence>
<keyword evidence="4" id="KW-0874">Quinone</keyword>
<keyword evidence="5 10" id="KW-1133">Transmembrane helix</keyword>
<evidence type="ECO:0000256" key="1">
    <source>
        <dbReference type="ARBA" id="ARBA00004141"/>
    </source>
</evidence>
<dbReference type="AlphaFoldDB" id="A0A1F5PYV3"/>
<feature type="domain" description="Vitamin K epoxide reductase" evidence="11">
    <location>
        <begin position="6"/>
        <end position="138"/>
    </location>
</feature>
<keyword evidence="7 10" id="KW-0472">Membrane</keyword>
<dbReference type="InterPro" id="IPR044698">
    <property type="entry name" value="VKOR/LTO1"/>
</dbReference>
<protein>
    <recommendedName>
        <fullName evidence="11">Vitamin K epoxide reductase domain-containing protein</fullName>
    </recommendedName>
</protein>
<dbReference type="CDD" id="cd12916">
    <property type="entry name" value="VKOR_1"/>
    <property type="match status" value="1"/>
</dbReference>
<dbReference type="SMART" id="SM00756">
    <property type="entry name" value="VKc"/>
    <property type="match status" value="1"/>
</dbReference>
<evidence type="ECO:0000256" key="4">
    <source>
        <dbReference type="ARBA" id="ARBA00022719"/>
    </source>
</evidence>
<dbReference type="GO" id="GO:0016491">
    <property type="term" value="F:oxidoreductase activity"/>
    <property type="evidence" value="ECO:0007669"/>
    <property type="project" value="UniProtKB-KW"/>
</dbReference>
<dbReference type="Proteomes" id="UP000177281">
    <property type="component" value="Unassembled WGS sequence"/>
</dbReference>
<comment type="similarity">
    <text evidence="2">Belongs to the VKOR family.</text>
</comment>
<evidence type="ECO:0000256" key="6">
    <source>
        <dbReference type="ARBA" id="ARBA00023002"/>
    </source>
</evidence>
<dbReference type="EMBL" id="MFFB01000007">
    <property type="protein sequence ID" value="OGE94892.1"/>
    <property type="molecule type" value="Genomic_DNA"/>
</dbReference>
<evidence type="ECO:0000256" key="10">
    <source>
        <dbReference type="SAM" id="Phobius"/>
    </source>
</evidence>
<keyword evidence="8" id="KW-1015">Disulfide bond</keyword>
<feature type="transmembrane region" description="Helical" evidence="10">
    <location>
        <begin position="113"/>
        <end position="137"/>
    </location>
</feature>
<dbReference type="InterPro" id="IPR038354">
    <property type="entry name" value="VKOR_sf"/>
</dbReference>
<organism evidence="12 13">
    <name type="scientific">Candidatus Doudnabacteria bacterium RIFCSPLOWO2_01_FULL_44_21</name>
    <dbReference type="NCBI Taxonomy" id="1817841"/>
    <lineage>
        <taxon>Bacteria</taxon>
        <taxon>Candidatus Doudnaibacteriota</taxon>
    </lineage>
</organism>
<evidence type="ECO:0000256" key="2">
    <source>
        <dbReference type="ARBA" id="ARBA00006214"/>
    </source>
</evidence>
<dbReference type="PANTHER" id="PTHR34573">
    <property type="entry name" value="VKC DOMAIN-CONTAINING PROTEIN"/>
    <property type="match status" value="1"/>
</dbReference>
<keyword evidence="9" id="KW-0676">Redox-active center</keyword>
<dbReference type="InterPro" id="IPR012932">
    <property type="entry name" value="VKOR"/>
</dbReference>
<dbReference type="GO" id="GO:0016020">
    <property type="term" value="C:membrane"/>
    <property type="evidence" value="ECO:0007669"/>
    <property type="project" value="UniProtKB-SubCell"/>
</dbReference>
<dbReference type="Pfam" id="PF07884">
    <property type="entry name" value="VKOR"/>
    <property type="match status" value="1"/>
</dbReference>
<comment type="caution">
    <text evidence="12">The sequence shown here is derived from an EMBL/GenBank/DDBJ whole genome shotgun (WGS) entry which is preliminary data.</text>
</comment>
<evidence type="ECO:0000256" key="3">
    <source>
        <dbReference type="ARBA" id="ARBA00022692"/>
    </source>
</evidence>
<dbReference type="STRING" id="1817841.A3B10_03855"/>
<dbReference type="GO" id="GO:0048038">
    <property type="term" value="F:quinone binding"/>
    <property type="evidence" value="ECO:0007669"/>
    <property type="project" value="UniProtKB-KW"/>
</dbReference>
<keyword evidence="3 10" id="KW-0812">Transmembrane</keyword>
<gene>
    <name evidence="12" type="ORF">A3B10_03855</name>
</gene>
<sequence length="153" mass="16976">MQSSKKKVLIVLSLVLAFIGFLDATYLTAVHYTGSNLVCYISTDCDSVTTSKYATIGFVPVSLIGSGYYLFALVLLLIYLMEGFRKVLSWLQLLFAVAFLFSLYFVYLQLFVIHALCFYCVTSATVTTLLLISSIILKLPPKAGKGEKNDQLL</sequence>
<evidence type="ECO:0000313" key="13">
    <source>
        <dbReference type="Proteomes" id="UP000177281"/>
    </source>
</evidence>
<evidence type="ECO:0000259" key="11">
    <source>
        <dbReference type="SMART" id="SM00756"/>
    </source>
</evidence>
<dbReference type="PANTHER" id="PTHR34573:SF1">
    <property type="entry name" value="VITAMIN K EPOXIDE REDUCTASE DOMAIN-CONTAINING PROTEIN"/>
    <property type="match status" value="1"/>
</dbReference>
<feature type="transmembrane region" description="Helical" evidence="10">
    <location>
        <begin position="87"/>
        <end position="107"/>
    </location>
</feature>
<evidence type="ECO:0000256" key="5">
    <source>
        <dbReference type="ARBA" id="ARBA00022989"/>
    </source>
</evidence>
<name>A0A1F5PYV3_9BACT</name>
<evidence type="ECO:0000313" key="12">
    <source>
        <dbReference type="EMBL" id="OGE94892.1"/>
    </source>
</evidence>
<comment type="subcellular location">
    <subcellularLocation>
        <location evidence="1">Membrane</location>
        <topology evidence="1">Multi-pass membrane protein</topology>
    </subcellularLocation>
</comment>
<keyword evidence="6" id="KW-0560">Oxidoreductase</keyword>
<feature type="transmembrane region" description="Helical" evidence="10">
    <location>
        <begin position="53"/>
        <end position="80"/>
    </location>
</feature>
<evidence type="ECO:0000256" key="8">
    <source>
        <dbReference type="ARBA" id="ARBA00023157"/>
    </source>
</evidence>
<evidence type="ECO:0000256" key="7">
    <source>
        <dbReference type="ARBA" id="ARBA00023136"/>
    </source>
</evidence>
<proteinExistence type="inferred from homology"/>
<accession>A0A1F5PYV3</accession>
<dbReference type="Gene3D" id="1.20.1440.130">
    <property type="entry name" value="VKOR domain"/>
    <property type="match status" value="1"/>
</dbReference>